<keyword evidence="3" id="KW-1185">Reference proteome</keyword>
<feature type="compositionally biased region" description="Polar residues" evidence="1">
    <location>
        <begin position="46"/>
        <end position="60"/>
    </location>
</feature>
<evidence type="ECO:0000313" key="3">
    <source>
        <dbReference type="Proteomes" id="UP001341840"/>
    </source>
</evidence>
<evidence type="ECO:0000256" key="1">
    <source>
        <dbReference type="SAM" id="MobiDB-lite"/>
    </source>
</evidence>
<evidence type="ECO:0000313" key="2">
    <source>
        <dbReference type="EMBL" id="MED6175140.1"/>
    </source>
</evidence>
<proteinExistence type="predicted"/>
<comment type="caution">
    <text evidence="2">The sequence shown here is derived from an EMBL/GenBank/DDBJ whole genome shotgun (WGS) entry which is preliminary data.</text>
</comment>
<accession>A0ABU6VNF7</accession>
<reference evidence="2 3" key="1">
    <citation type="journal article" date="2023" name="Plants (Basel)">
        <title>Bridging the Gap: Combining Genomics and Transcriptomics Approaches to Understand Stylosanthes scabra, an Orphan Legume from the Brazilian Caatinga.</title>
        <authorList>
            <person name="Ferreira-Neto J.R.C."/>
            <person name="da Silva M.D."/>
            <person name="Binneck E."/>
            <person name="de Melo N.F."/>
            <person name="da Silva R.H."/>
            <person name="de Melo A.L.T.M."/>
            <person name="Pandolfi V."/>
            <person name="Bustamante F.O."/>
            <person name="Brasileiro-Vidal A.C."/>
            <person name="Benko-Iseppon A.M."/>
        </authorList>
    </citation>
    <scope>NUCLEOTIDE SEQUENCE [LARGE SCALE GENOMIC DNA]</scope>
    <source>
        <tissue evidence="2">Leaves</tissue>
    </source>
</reference>
<feature type="region of interest" description="Disordered" evidence="1">
    <location>
        <begin position="28"/>
        <end position="83"/>
    </location>
</feature>
<sequence>IKQLHPRLGVQHPCPAWRLPLSSLKLRISTQQGHAQAPDNPRPAWSSYSRQKSSSANPTPRRQDSMPRRGKLKIETEAAVSHA</sequence>
<gene>
    <name evidence="2" type="ORF">PIB30_075605</name>
</gene>
<name>A0ABU6VNF7_9FABA</name>
<feature type="compositionally biased region" description="Basic and acidic residues" evidence="1">
    <location>
        <begin position="61"/>
        <end position="76"/>
    </location>
</feature>
<dbReference type="EMBL" id="JASCZI010152003">
    <property type="protein sequence ID" value="MED6175140.1"/>
    <property type="molecule type" value="Genomic_DNA"/>
</dbReference>
<dbReference type="Proteomes" id="UP001341840">
    <property type="component" value="Unassembled WGS sequence"/>
</dbReference>
<organism evidence="2 3">
    <name type="scientific">Stylosanthes scabra</name>
    <dbReference type="NCBI Taxonomy" id="79078"/>
    <lineage>
        <taxon>Eukaryota</taxon>
        <taxon>Viridiplantae</taxon>
        <taxon>Streptophyta</taxon>
        <taxon>Embryophyta</taxon>
        <taxon>Tracheophyta</taxon>
        <taxon>Spermatophyta</taxon>
        <taxon>Magnoliopsida</taxon>
        <taxon>eudicotyledons</taxon>
        <taxon>Gunneridae</taxon>
        <taxon>Pentapetalae</taxon>
        <taxon>rosids</taxon>
        <taxon>fabids</taxon>
        <taxon>Fabales</taxon>
        <taxon>Fabaceae</taxon>
        <taxon>Papilionoideae</taxon>
        <taxon>50 kb inversion clade</taxon>
        <taxon>dalbergioids sensu lato</taxon>
        <taxon>Dalbergieae</taxon>
        <taxon>Pterocarpus clade</taxon>
        <taxon>Stylosanthes</taxon>
    </lineage>
</organism>
<feature type="non-terminal residue" evidence="2">
    <location>
        <position position="1"/>
    </location>
</feature>
<protein>
    <submittedName>
        <fullName evidence="2">Uncharacterized protein</fullName>
    </submittedName>
</protein>